<dbReference type="InterPro" id="IPR017871">
    <property type="entry name" value="ABC_transporter-like_CS"/>
</dbReference>
<comment type="caution">
    <text evidence="6">The sequence shown here is derived from an EMBL/GenBank/DDBJ whole genome shotgun (WGS) entry which is preliminary data.</text>
</comment>
<dbReference type="Pfam" id="PF00005">
    <property type="entry name" value="ABC_tran"/>
    <property type="match status" value="1"/>
</dbReference>
<evidence type="ECO:0000256" key="1">
    <source>
        <dbReference type="ARBA" id="ARBA00005417"/>
    </source>
</evidence>
<keyword evidence="3" id="KW-0547">Nucleotide-binding</keyword>
<name>A0A2T5GBQ7_HYDSH</name>
<dbReference type="AlphaFoldDB" id="A0A2T5GBQ7"/>
<dbReference type="SMART" id="SM00382">
    <property type="entry name" value="AAA"/>
    <property type="match status" value="1"/>
</dbReference>
<dbReference type="InterPro" id="IPR027417">
    <property type="entry name" value="P-loop_NTPase"/>
</dbReference>
<accession>A0A2T5GBQ7</accession>
<dbReference type="PROSITE" id="PS00211">
    <property type="entry name" value="ABC_TRANSPORTER_1"/>
    <property type="match status" value="1"/>
</dbReference>
<dbReference type="RefSeq" id="WP_273000080.1">
    <property type="nucleotide sequence ID" value="NZ_PEBV01000013.1"/>
</dbReference>
<feature type="domain" description="ABC transporter" evidence="5">
    <location>
        <begin position="3"/>
        <end position="230"/>
    </location>
</feature>
<dbReference type="Proteomes" id="UP000244180">
    <property type="component" value="Unassembled WGS sequence"/>
</dbReference>
<dbReference type="PROSITE" id="PS50893">
    <property type="entry name" value="ABC_TRANSPORTER_2"/>
    <property type="match status" value="1"/>
</dbReference>
<dbReference type="Pfam" id="PF13732">
    <property type="entry name" value="DrrA1-3_C"/>
    <property type="match status" value="1"/>
</dbReference>
<organism evidence="6 7">
    <name type="scientific">Hydrogenibacillus schlegelii</name>
    <name type="common">Bacillus schlegelii</name>
    <dbReference type="NCBI Taxonomy" id="1484"/>
    <lineage>
        <taxon>Bacteria</taxon>
        <taxon>Bacillati</taxon>
        <taxon>Bacillota</taxon>
        <taxon>Bacilli</taxon>
        <taxon>Bacillales</taxon>
        <taxon>Bacillales Family X. Incertae Sedis</taxon>
        <taxon>Hydrogenibacillus</taxon>
    </lineage>
</organism>
<dbReference type="InterPro" id="IPR003439">
    <property type="entry name" value="ABC_transporter-like_ATP-bd"/>
</dbReference>
<reference evidence="6 7" key="1">
    <citation type="submission" date="2017-08" db="EMBL/GenBank/DDBJ databases">
        <title>Burning lignite coal seam in the remote Altai Mountains harbors a hydrogen-driven thermophilic microbial community.</title>
        <authorList>
            <person name="Kadnikov V.V."/>
            <person name="Mardanov A.V."/>
            <person name="Ivasenko D."/>
            <person name="Beletsky A.V."/>
            <person name="Karnachuk O.V."/>
            <person name="Ravin N.V."/>
        </authorList>
    </citation>
    <scope>NUCLEOTIDE SEQUENCE [LARGE SCALE GENOMIC DNA]</scope>
    <source>
        <strain evidence="6">AL33</strain>
    </source>
</reference>
<gene>
    <name evidence="6" type="ORF">HSCHL_1684</name>
</gene>
<dbReference type="GO" id="GO:0016887">
    <property type="term" value="F:ATP hydrolysis activity"/>
    <property type="evidence" value="ECO:0007669"/>
    <property type="project" value="InterPro"/>
</dbReference>
<keyword evidence="4 6" id="KW-0067">ATP-binding</keyword>
<evidence type="ECO:0000256" key="3">
    <source>
        <dbReference type="ARBA" id="ARBA00022741"/>
    </source>
</evidence>
<evidence type="ECO:0000259" key="5">
    <source>
        <dbReference type="PROSITE" id="PS50893"/>
    </source>
</evidence>
<protein>
    <submittedName>
        <fullName evidence="6">ABC transporter, ATP-binding protein</fullName>
    </submittedName>
</protein>
<keyword evidence="2" id="KW-0813">Transport</keyword>
<dbReference type="PANTHER" id="PTHR42711:SF5">
    <property type="entry name" value="ABC TRANSPORTER ATP-BINDING PROTEIN NATA"/>
    <property type="match status" value="1"/>
</dbReference>
<comment type="similarity">
    <text evidence="1">Belongs to the ABC transporter superfamily.</text>
</comment>
<dbReference type="Gene3D" id="3.40.50.300">
    <property type="entry name" value="P-loop containing nucleotide triphosphate hydrolases"/>
    <property type="match status" value="1"/>
</dbReference>
<dbReference type="EMBL" id="PEBV01000013">
    <property type="protein sequence ID" value="PTQ53619.1"/>
    <property type="molecule type" value="Genomic_DNA"/>
</dbReference>
<evidence type="ECO:0000256" key="2">
    <source>
        <dbReference type="ARBA" id="ARBA00022448"/>
    </source>
</evidence>
<dbReference type="PANTHER" id="PTHR42711">
    <property type="entry name" value="ABC TRANSPORTER ATP-BINDING PROTEIN"/>
    <property type="match status" value="1"/>
</dbReference>
<dbReference type="InterPro" id="IPR025302">
    <property type="entry name" value="DrrA1/2-like_C"/>
</dbReference>
<evidence type="ECO:0000256" key="4">
    <source>
        <dbReference type="ARBA" id="ARBA00022840"/>
    </source>
</evidence>
<dbReference type="GO" id="GO:0005524">
    <property type="term" value="F:ATP binding"/>
    <property type="evidence" value="ECO:0007669"/>
    <property type="project" value="UniProtKB-KW"/>
</dbReference>
<evidence type="ECO:0000313" key="6">
    <source>
        <dbReference type="EMBL" id="PTQ53619.1"/>
    </source>
</evidence>
<proteinExistence type="inferred from homology"/>
<dbReference type="SUPFAM" id="SSF52540">
    <property type="entry name" value="P-loop containing nucleoside triphosphate hydrolases"/>
    <property type="match status" value="1"/>
</dbReference>
<dbReference type="InterPro" id="IPR003593">
    <property type="entry name" value="AAA+_ATPase"/>
</dbReference>
<sequence>MALAVQGLKKSFGAVRAVDGIDFEARPGRIFGLLGANGAGKTTTLRMILGLVTPDAGKIRWQGRPLDEKTCREIGYLPEERGLDEQAKVEEVLVYLGTLKGLSPREARRRAAAWLERFGLGAARRRKVKTLSKGNQQKVQFIAAVLHDPALVIFDEPFSGFDPVNVDLIREEMQNLKAQGKTILLSSHRMDQVEALVDELILLRRGRIVRRGTVAALRAAVPVIKYVLEWFDEAEAPDEETPAARAEWARRAAALRVPGVRSIAAGRQTVVEVEDDDVAQVVLRTALSLGRVRTFARLEPTLHELFVAAMQEES</sequence>
<evidence type="ECO:0000313" key="7">
    <source>
        <dbReference type="Proteomes" id="UP000244180"/>
    </source>
</evidence>
<dbReference type="InterPro" id="IPR050763">
    <property type="entry name" value="ABC_transporter_ATP-binding"/>
</dbReference>